<gene>
    <name evidence="5" type="ORF">M413DRAFT_443008</name>
</gene>
<protein>
    <recommendedName>
        <fullName evidence="7">Carbohydrate kinase FGGY C-terminal domain-containing protein</fullName>
    </recommendedName>
</protein>
<dbReference type="STRING" id="686832.A0A0C2YSC0"/>
<evidence type="ECO:0000256" key="3">
    <source>
        <dbReference type="ARBA" id="ARBA00022777"/>
    </source>
</evidence>
<feature type="region of interest" description="Disordered" evidence="4">
    <location>
        <begin position="704"/>
        <end position="730"/>
    </location>
</feature>
<keyword evidence="3" id="KW-0418">Kinase</keyword>
<feature type="compositionally biased region" description="Low complexity" evidence="4">
    <location>
        <begin position="714"/>
        <end position="730"/>
    </location>
</feature>
<dbReference type="HOGENOM" id="CLU_016149_6_0_1"/>
<keyword evidence="2" id="KW-0808">Transferase</keyword>
<evidence type="ECO:0000256" key="4">
    <source>
        <dbReference type="SAM" id="MobiDB-lite"/>
    </source>
</evidence>
<evidence type="ECO:0000256" key="2">
    <source>
        <dbReference type="ARBA" id="ARBA00022679"/>
    </source>
</evidence>
<evidence type="ECO:0000313" key="6">
    <source>
        <dbReference type="Proteomes" id="UP000053424"/>
    </source>
</evidence>
<feature type="compositionally biased region" description="Low complexity" evidence="4">
    <location>
        <begin position="758"/>
        <end position="768"/>
    </location>
</feature>
<reference evidence="6" key="2">
    <citation type="submission" date="2015-01" db="EMBL/GenBank/DDBJ databases">
        <title>Evolutionary Origins and Diversification of the Mycorrhizal Mutualists.</title>
        <authorList>
            <consortium name="DOE Joint Genome Institute"/>
            <consortium name="Mycorrhizal Genomics Consortium"/>
            <person name="Kohler A."/>
            <person name="Kuo A."/>
            <person name="Nagy L.G."/>
            <person name="Floudas D."/>
            <person name="Copeland A."/>
            <person name="Barry K.W."/>
            <person name="Cichocki N."/>
            <person name="Veneault-Fourrey C."/>
            <person name="LaButti K."/>
            <person name="Lindquist E.A."/>
            <person name="Lipzen A."/>
            <person name="Lundell T."/>
            <person name="Morin E."/>
            <person name="Murat C."/>
            <person name="Riley R."/>
            <person name="Ohm R."/>
            <person name="Sun H."/>
            <person name="Tunlid A."/>
            <person name="Henrissat B."/>
            <person name="Grigoriev I.V."/>
            <person name="Hibbett D.S."/>
            <person name="Martin F."/>
        </authorList>
    </citation>
    <scope>NUCLEOTIDE SEQUENCE [LARGE SCALE GENOMIC DNA]</scope>
    <source>
        <strain evidence="6">h7</strain>
    </source>
</reference>
<dbReference type="GO" id="GO:0004856">
    <property type="term" value="F:D-xylulokinase activity"/>
    <property type="evidence" value="ECO:0007669"/>
    <property type="project" value="TreeGrafter"/>
</dbReference>
<evidence type="ECO:0008006" key="7">
    <source>
        <dbReference type="Google" id="ProtNLM"/>
    </source>
</evidence>
<dbReference type="EMBL" id="KN831774">
    <property type="protein sequence ID" value="KIM43942.1"/>
    <property type="molecule type" value="Genomic_DNA"/>
</dbReference>
<accession>A0A0C2YSC0</accession>
<evidence type="ECO:0000313" key="5">
    <source>
        <dbReference type="EMBL" id="KIM43942.1"/>
    </source>
</evidence>
<dbReference type="PANTHER" id="PTHR10196">
    <property type="entry name" value="SUGAR KINASE"/>
    <property type="match status" value="1"/>
</dbReference>
<dbReference type="OrthoDB" id="1728974at2759"/>
<dbReference type="GO" id="GO:0005997">
    <property type="term" value="P:xylulose metabolic process"/>
    <property type="evidence" value="ECO:0007669"/>
    <property type="project" value="TreeGrafter"/>
</dbReference>
<organism evidence="5 6">
    <name type="scientific">Hebeloma cylindrosporum</name>
    <dbReference type="NCBI Taxonomy" id="76867"/>
    <lineage>
        <taxon>Eukaryota</taxon>
        <taxon>Fungi</taxon>
        <taxon>Dikarya</taxon>
        <taxon>Basidiomycota</taxon>
        <taxon>Agaricomycotina</taxon>
        <taxon>Agaricomycetes</taxon>
        <taxon>Agaricomycetidae</taxon>
        <taxon>Agaricales</taxon>
        <taxon>Agaricineae</taxon>
        <taxon>Hymenogastraceae</taxon>
        <taxon>Hebeloma</taxon>
    </lineage>
</organism>
<proteinExistence type="inferred from homology"/>
<dbReference type="Gene3D" id="3.30.420.40">
    <property type="match status" value="2"/>
</dbReference>
<dbReference type="GO" id="GO:0005829">
    <property type="term" value="C:cytosol"/>
    <property type="evidence" value="ECO:0007669"/>
    <property type="project" value="TreeGrafter"/>
</dbReference>
<evidence type="ECO:0000256" key="1">
    <source>
        <dbReference type="ARBA" id="ARBA00009156"/>
    </source>
</evidence>
<keyword evidence="6" id="KW-1185">Reference proteome</keyword>
<dbReference type="AlphaFoldDB" id="A0A0C2YSC0"/>
<feature type="region of interest" description="Disordered" evidence="4">
    <location>
        <begin position="627"/>
        <end position="649"/>
    </location>
</feature>
<name>A0A0C2YSC0_HEBCY</name>
<dbReference type="InterPro" id="IPR043129">
    <property type="entry name" value="ATPase_NBD"/>
</dbReference>
<dbReference type="SUPFAM" id="SSF53067">
    <property type="entry name" value="Actin-like ATPase domain"/>
    <property type="match status" value="1"/>
</dbReference>
<reference evidence="5 6" key="1">
    <citation type="submission" date="2014-04" db="EMBL/GenBank/DDBJ databases">
        <authorList>
            <consortium name="DOE Joint Genome Institute"/>
            <person name="Kuo A."/>
            <person name="Gay G."/>
            <person name="Dore J."/>
            <person name="Kohler A."/>
            <person name="Nagy L.G."/>
            <person name="Floudas D."/>
            <person name="Copeland A."/>
            <person name="Barry K.W."/>
            <person name="Cichocki N."/>
            <person name="Veneault-Fourrey C."/>
            <person name="LaButti K."/>
            <person name="Lindquist E.A."/>
            <person name="Lipzen A."/>
            <person name="Lundell T."/>
            <person name="Morin E."/>
            <person name="Murat C."/>
            <person name="Sun H."/>
            <person name="Tunlid A."/>
            <person name="Henrissat B."/>
            <person name="Grigoriev I.V."/>
            <person name="Hibbett D.S."/>
            <person name="Martin F."/>
            <person name="Nordberg H.P."/>
            <person name="Cantor M.N."/>
            <person name="Hua S.X."/>
        </authorList>
    </citation>
    <scope>NUCLEOTIDE SEQUENCE [LARGE SCALE GENOMIC DNA]</scope>
    <source>
        <strain evidence="6">h7</strain>
    </source>
</reference>
<feature type="region of interest" description="Disordered" evidence="4">
    <location>
        <begin position="748"/>
        <end position="772"/>
    </location>
</feature>
<comment type="similarity">
    <text evidence="1">Belongs to the FGGY kinase family.</text>
</comment>
<dbReference type="Proteomes" id="UP000053424">
    <property type="component" value="Unassembled WGS sequence"/>
</dbReference>
<sequence length="823" mass="86743">MPALPKTGPSLFLGIELGVDQLRASIVDESLELVGVECVDFDSELPEYKTQGGIFTTPGEAYTTPVEMWLKGLDALLEKLHRNYDVTKIKAIGGAAQHALVWWKSTTVPSFSSLDPHVPLHSHFPAHTFSLPSTPVAQDTSSQTHGLTIESLLGGPDHMAARVGSCANPSMVAAQLLRVREMWPQDVWARTGRIQLASAFLASLIAGKWTSMGEAEACATGAWVHGGSHNAPPGHQPGQGYWDEGVLDIVGGSREEGRRVRGWLGDVDVSGGSRKAGNVSRYLVERYGFDPETIVAPFTSDFLSSYLSQLPSAGDAVLSFGPIDTLLAPAQHYIPTRLYNLFPHPAQDATEKRKYIAVINNRNADVPRALVRDMYTKSWSAFDRLVAIVPPGGSIGLDDKLFSFWHLQPDSYPFARAKGIYRFETGIKVSEFRDLRANPRCLVESQVLSFRVKWSRLIATGVLGSMRKANVSPTPPPSLQATGGGRSTYSLSSLGLSFDPYDHTPLPTRILATGAAANFPSVANLVGDIFNAPVFGPLTQIDSAQIVPHRNAPVPGYPSRAALGGAYVARWVWSREWNAGGLGVFEDEMKRLLGKRWVATGGALLRSNVNGASGVGVVGLGAGAGGGSGANSGTSTPYGHPGSRSGLGNTVFVEEEEDEELERERNGGRLGLGFGNNHPGVIGGGGGGGGGGVYGAASFGDAGQHSRMRTQTGSTADTFSSSTSSGIAPSSAYTTPDINLGVFPPGLSGGAIPPPSSSPSNGGAITPTTPTPLTPVVALATGDSEAQVGLGKVAEPDLDAFMTYAAIVPEYSRLETMVMKGIV</sequence>
<dbReference type="PANTHER" id="PTHR10196:SF57">
    <property type="entry name" value="XYLULOSE KINASE"/>
    <property type="match status" value="1"/>
</dbReference>